<evidence type="ECO:0000259" key="1">
    <source>
        <dbReference type="Pfam" id="PF13229"/>
    </source>
</evidence>
<evidence type="ECO:0000313" key="2">
    <source>
        <dbReference type="EMBL" id="MDT0684736.1"/>
    </source>
</evidence>
<dbReference type="RefSeq" id="WP_311498215.1">
    <property type="nucleotide sequence ID" value="NZ_JAVRHN010000001.1"/>
</dbReference>
<organism evidence="2 3">
    <name type="scientific">Autumnicola psychrophila</name>
    <dbReference type="NCBI Taxonomy" id="3075592"/>
    <lineage>
        <taxon>Bacteria</taxon>
        <taxon>Pseudomonadati</taxon>
        <taxon>Bacteroidota</taxon>
        <taxon>Flavobacteriia</taxon>
        <taxon>Flavobacteriales</taxon>
        <taxon>Flavobacteriaceae</taxon>
        <taxon>Autumnicola</taxon>
    </lineage>
</organism>
<reference evidence="2 3" key="1">
    <citation type="submission" date="2023-09" db="EMBL/GenBank/DDBJ databases">
        <authorList>
            <person name="Rey-Velasco X."/>
        </authorList>
    </citation>
    <scope>NUCLEOTIDE SEQUENCE [LARGE SCALE GENOMIC DNA]</scope>
    <source>
        <strain evidence="2 3">F225</strain>
    </source>
</reference>
<dbReference type="EMBL" id="JAVRHN010000001">
    <property type="protein sequence ID" value="MDT0684736.1"/>
    <property type="molecule type" value="Genomic_DNA"/>
</dbReference>
<name>A0ABU3DLY7_9FLAO</name>
<dbReference type="InterPro" id="IPR011050">
    <property type="entry name" value="Pectin_lyase_fold/virulence"/>
</dbReference>
<dbReference type="Gene3D" id="2.160.20.10">
    <property type="entry name" value="Single-stranded right-handed beta-helix, Pectin lyase-like"/>
    <property type="match status" value="1"/>
</dbReference>
<comment type="caution">
    <text evidence="2">The sequence shown here is derived from an EMBL/GenBank/DDBJ whole genome shotgun (WGS) entry which is preliminary data.</text>
</comment>
<feature type="domain" description="Right handed beta helix" evidence="1">
    <location>
        <begin position="268"/>
        <end position="345"/>
    </location>
</feature>
<evidence type="ECO:0000313" key="3">
    <source>
        <dbReference type="Proteomes" id="UP001253848"/>
    </source>
</evidence>
<protein>
    <recommendedName>
        <fullName evidence="1">Right handed beta helix domain-containing protein</fullName>
    </recommendedName>
</protein>
<gene>
    <name evidence="2" type="ORF">RM541_00035</name>
</gene>
<proteinExistence type="predicted"/>
<dbReference type="Proteomes" id="UP001253848">
    <property type="component" value="Unassembled WGS sequence"/>
</dbReference>
<keyword evidence="3" id="KW-1185">Reference proteome</keyword>
<dbReference type="Pfam" id="PF13229">
    <property type="entry name" value="Beta_helix"/>
    <property type="match status" value="1"/>
</dbReference>
<dbReference type="InterPro" id="IPR039448">
    <property type="entry name" value="Beta_helix"/>
</dbReference>
<accession>A0ABU3DLY7</accession>
<sequence>MKDSNKPWSIFQFLIVFLFFPFLLEAQEIEISSLQELTHYAGKSGNTVRMEPGLYKLGDYLTTDSIQKRKKAGNFQFLTFSGDNNVFDLSGVTIEIDTEIRTMYNAPIHNSEFLVLGNSNFIEGLNLVYKGEGTSPGGSAFTIAGEGNTLKEAMLVVKGSFPYGYGDLFGKGGPDVISHQKHSGILITGSNTKLFDCKLYMRSFGHGYYIQKDAKNIHFENCYVEGVMRATDDILEETSGPAYDVKFRTWTPNREGEYVVTPGYMKSLSEDGFRTYGGIKNVTFKNCTVKNMRGGFELRTDNGVYLENCTTIGTERAYWVGDDAVIKNCKGDAKYGPLLFLEGSNVSVDLTVMPSESDKKVHALATIQGKNNKVRLRKKDDEKYEKLLPILIGYKHPEHGEAMSPYGEALTENLELINATSMPVIIGAQTKETSIHSIGKVEGNMGKNKILNFN</sequence>
<dbReference type="InterPro" id="IPR012334">
    <property type="entry name" value="Pectin_lyas_fold"/>
</dbReference>
<dbReference type="SUPFAM" id="SSF51126">
    <property type="entry name" value="Pectin lyase-like"/>
    <property type="match status" value="1"/>
</dbReference>